<gene>
    <name evidence="10" type="primary">fliH</name>
    <name evidence="10" type="ORF">JR050_12325</name>
</gene>
<evidence type="ECO:0000313" key="11">
    <source>
        <dbReference type="Proteomes" id="UP001518925"/>
    </source>
</evidence>
<evidence type="ECO:0000256" key="2">
    <source>
        <dbReference type="ARBA" id="ARBA00006602"/>
    </source>
</evidence>
<dbReference type="RefSeq" id="WP_204203794.1">
    <property type="nucleotide sequence ID" value="NZ_JAFELM010000031.1"/>
</dbReference>
<keyword evidence="5" id="KW-0653">Protein transport</keyword>
<keyword evidence="10" id="KW-0969">Cilium</keyword>
<keyword evidence="3" id="KW-0813">Transport</keyword>
<dbReference type="InterPro" id="IPR051472">
    <property type="entry name" value="T3SS_Stator/FliH"/>
</dbReference>
<dbReference type="PANTHER" id="PTHR34982:SF1">
    <property type="entry name" value="FLAGELLAR ASSEMBLY PROTEIN FLIH"/>
    <property type="match status" value="1"/>
</dbReference>
<evidence type="ECO:0000256" key="3">
    <source>
        <dbReference type="ARBA" id="ARBA00022448"/>
    </source>
</evidence>
<sequence length="255" mass="29155">MSRLIKSQYNHLQHAEKKVIHIQSLAFETIVDESPEAQVKKLHAEAEQILHAARMKADELVRNAEIQLQEATVQISKMKSTWEEEKAMLTEQVKQEGFQEGVQIGQQEVFSQLTHLIDEANSIVDLAKTDYIKQIEQSEETILKLGIKVAEKILKVHLKDNQENFMRIVKNAIKEVKDHADVSIKVHPSMYELVSSQRDELLTLFTGDKNLYVYPDADIEDSSCVIESSFGRIDASVDSQLTELKNKLLELLEEE</sequence>
<keyword evidence="10" id="KW-0282">Flagellum</keyword>
<keyword evidence="10" id="KW-0966">Cell projection</keyword>
<evidence type="ECO:0000256" key="4">
    <source>
        <dbReference type="ARBA" id="ARBA00022795"/>
    </source>
</evidence>
<evidence type="ECO:0000256" key="6">
    <source>
        <dbReference type="ARBA" id="ARBA00023225"/>
    </source>
</evidence>
<comment type="function">
    <text evidence="1">Needed for flagellar regrowth and assembly.</text>
</comment>
<dbReference type="Pfam" id="PF02108">
    <property type="entry name" value="FliH"/>
    <property type="match status" value="1"/>
</dbReference>
<evidence type="ECO:0000256" key="8">
    <source>
        <dbReference type="SAM" id="Coils"/>
    </source>
</evidence>
<accession>A0ABS2DLN4</accession>
<protein>
    <recommendedName>
        <fullName evidence="7">Flagellar assembly protein FliH</fullName>
    </recommendedName>
</protein>
<evidence type="ECO:0000259" key="9">
    <source>
        <dbReference type="Pfam" id="PF02108"/>
    </source>
</evidence>
<keyword evidence="6" id="KW-1006">Bacterial flagellum protein export</keyword>
<feature type="coiled-coil region" evidence="8">
    <location>
        <begin position="43"/>
        <end position="81"/>
    </location>
</feature>
<feature type="domain" description="Flagellar assembly protein FliH/Type III secretion system HrpE" evidence="9">
    <location>
        <begin position="119"/>
        <end position="243"/>
    </location>
</feature>
<evidence type="ECO:0000256" key="1">
    <source>
        <dbReference type="ARBA" id="ARBA00003041"/>
    </source>
</evidence>
<name>A0ABS2DLN4_9BACI</name>
<proteinExistence type="inferred from homology"/>
<reference evidence="10 11" key="1">
    <citation type="submission" date="2021-02" db="EMBL/GenBank/DDBJ databases">
        <title>Bacillus sp. RD4P76, an endophyte from a halophyte.</title>
        <authorList>
            <person name="Sun J.-Q."/>
        </authorList>
    </citation>
    <scope>NUCLEOTIDE SEQUENCE [LARGE SCALE GENOMIC DNA]</scope>
    <source>
        <strain evidence="10 11">RD4P76</strain>
    </source>
</reference>
<keyword evidence="11" id="KW-1185">Reference proteome</keyword>
<dbReference type="InterPro" id="IPR018035">
    <property type="entry name" value="Flagellar_FliH/T3SS_HrpE"/>
</dbReference>
<dbReference type="PANTHER" id="PTHR34982">
    <property type="entry name" value="YOP PROTEINS TRANSLOCATION PROTEIN L"/>
    <property type="match status" value="1"/>
</dbReference>
<dbReference type="EMBL" id="JAFELM010000031">
    <property type="protein sequence ID" value="MBM6618446.1"/>
    <property type="molecule type" value="Genomic_DNA"/>
</dbReference>
<keyword evidence="4" id="KW-1005">Bacterial flagellum biogenesis</keyword>
<dbReference type="NCBIfam" id="TIGR03825">
    <property type="entry name" value="FliH_bacil"/>
    <property type="match status" value="1"/>
</dbReference>
<dbReference type="Proteomes" id="UP001518925">
    <property type="component" value="Unassembled WGS sequence"/>
</dbReference>
<organism evidence="10 11">
    <name type="scientific">Bacillus suaedaesalsae</name>
    <dbReference type="NCBI Taxonomy" id="2810349"/>
    <lineage>
        <taxon>Bacteria</taxon>
        <taxon>Bacillati</taxon>
        <taxon>Bacillota</taxon>
        <taxon>Bacilli</taxon>
        <taxon>Bacillales</taxon>
        <taxon>Bacillaceae</taxon>
        <taxon>Bacillus</taxon>
    </lineage>
</organism>
<evidence type="ECO:0000313" key="10">
    <source>
        <dbReference type="EMBL" id="MBM6618446.1"/>
    </source>
</evidence>
<evidence type="ECO:0000256" key="7">
    <source>
        <dbReference type="NCBIfam" id="TIGR03825"/>
    </source>
</evidence>
<comment type="similarity">
    <text evidence="2">Belongs to the FliH family.</text>
</comment>
<comment type="caution">
    <text evidence="10">The sequence shown here is derived from an EMBL/GenBank/DDBJ whole genome shotgun (WGS) entry which is preliminary data.</text>
</comment>
<keyword evidence="8" id="KW-0175">Coiled coil</keyword>
<evidence type="ECO:0000256" key="5">
    <source>
        <dbReference type="ARBA" id="ARBA00022927"/>
    </source>
</evidence>
<dbReference type="InterPro" id="IPR022524">
    <property type="entry name" value="FliH_Bacilli"/>
</dbReference>